<comment type="caution">
    <text evidence="1">The sequence shown here is derived from an EMBL/GenBank/DDBJ whole genome shotgun (WGS) entry which is preliminary data.</text>
</comment>
<proteinExistence type="predicted"/>
<dbReference type="AlphaFoldDB" id="A0A9Q1F9Q0"/>
<accession>A0A9Q1F9Q0</accession>
<dbReference type="Proteomes" id="UP001152622">
    <property type="component" value="Chromosome 7"/>
</dbReference>
<organism evidence="1 2">
    <name type="scientific">Synaphobranchus kaupii</name>
    <name type="common">Kaup's arrowtooth eel</name>
    <dbReference type="NCBI Taxonomy" id="118154"/>
    <lineage>
        <taxon>Eukaryota</taxon>
        <taxon>Metazoa</taxon>
        <taxon>Chordata</taxon>
        <taxon>Craniata</taxon>
        <taxon>Vertebrata</taxon>
        <taxon>Euteleostomi</taxon>
        <taxon>Actinopterygii</taxon>
        <taxon>Neopterygii</taxon>
        <taxon>Teleostei</taxon>
        <taxon>Anguilliformes</taxon>
        <taxon>Synaphobranchidae</taxon>
        <taxon>Synaphobranchus</taxon>
    </lineage>
</organism>
<gene>
    <name evidence="1" type="ORF">SKAU_G00214720</name>
</gene>
<name>A0A9Q1F9Q0_SYNKA</name>
<keyword evidence="2" id="KW-1185">Reference proteome</keyword>
<reference evidence="1" key="1">
    <citation type="journal article" date="2023" name="Science">
        <title>Genome structures resolve the early diversification of teleost fishes.</title>
        <authorList>
            <person name="Parey E."/>
            <person name="Louis A."/>
            <person name="Montfort J."/>
            <person name="Bouchez O."/>
            <person name="Roques C."/>
            <person name="Iampietro C."/>
            <person name="Lluch J."/>
            <person name="Castinel A."/>
            <person name="Donnadieu C."/>
            <person name="Desvignes T."/>
            <person name="Floi Bucao C."/>
            <person name="Jouanno E."/>
            <person name="Wen M."/>
            <person name="Mejri S."/>
            <person name="Dirks R."/>
            <person name="Jansen H."/>
            <person name="Henkel C."/>
            <person name="Chen W.J."/>
            <person name="Zahm M."/>
            <person name="Cabau C."/>
            <person name="Klopp C."/>
            <person name="Thompson A.W."/>
            <person name="Robinson-Rechavi M."/>
            <person name="Braasch I."/>
            <person name="Lecointre G."/>
            <person name="Bobe J."/>
            <person name="Postlethwait J.H."/>
            <person name="Berthelot C."/>
            <person name="Roest Crollius H."/>
            <person name="Guiguen Y."/>
        </authorList>
    </citation>
    <scope>NUCLEOTIDE SEQUENCE</scope>
    <source>
        <strain evidence="1">WJC10195</strain>
    </source>
</reference>
<protein>
    <submittedName>
        <fullName evidence="1">Uncharacterized protein</fullName>
    </submittedName>
</protein>
<sequence>MRVGGGESNTRVGMEPHRYAHVANGIDHNTSAPTAPRLHSCTAGVRTGNCAASGDGALACLARAFVQDSANSRLSSVSVCVVGRSNIYPSSAESFSQSLQTHLAKRTSRAAALPTGIPPCPRPLPFPVPRDDLRLLSSAATAVGRCETRS</sequence>
<evidence type="ECO:0000313" key="2">
    <source>
        <dbReference type="Proteomes" id="UP001152622"/>
    </source>
</evidence>
<evidence type="ECO:0000313" key="1">
    <source>
        <dbReference type="EMBL" id="KAJ8353905.1"/>
    </source>
</evidence>
<dbReference type="EMBL" id="JAINUF010000007">
    <property type="protein sequence ID" value="KAJ8353905.1"/>
    <property type="molecule type" value="Genomic_DNA"/>
</dbReference>